<protein>
    <submittedName>
        <fullName evidence="1">Uncharacterized protein</fullName>
    </submittedName>
</protein>
<dbReference type="AlphaFoldDB" id="A0A0E9XSL2"/>
<reference evidence="1" key="1">
    <citation type="submission" date="2014-11" db="EMBL/GenBank/DDBJ databases">
        <authorList>
            <person name="Amaro Gonzalez C."/>
        </authorList>
    </citation>
    <scope>NUCLEOTIDE SEQUENCE</scope>
</reference>
<organism evidence="1">
    <name type="scientific">Anguilla anguilla</name>
    <name type="common">European freshwater eel</name>
    <name type="synonym">Muraena anguilla</name>
    <dbReference type="NCBI Taxonomy" id="7936"/>
    <lineage>
        <taxon>Eukaryota</taxon>
        <taxon>Metazoa</taxon>
        <taxon>Chordata</taxon>
        <taxon>Craniata</taxon>
        <taxon>Vertebrata</taxon>
        <taxon>Euteleostomi</taxon>
        <taxon>Actinopterygii</taxon>
        <taxon>Neopterygii</taxon>
        <taxon>Teleostei</taxon>
        <taxon>Anguilliformes</taxon>
        <taxon>Anguillidae</taxon>
        <taxon>Anguilla</taxon>
    </lineage>
</organism>
<evidence type="ECO:0000313" key="1">
    <source>
        <dbReference type="EMBL" id="JAI05645.1"/>
    </source>
</evidence>
<dbReference type="EMBL" id="GBXM01002933">
    <property type="protein sequence ID" value="JAI05645.1"/>
    <property type="molecule type" value="Transcribed_RNA"/>
</dbReference>
<reference evidence="1" key="2">
    <citation type="journal article" date="2015" name="Fish Shellfish Immunol.">
        <title>Early steps in the European eel (Anguilla anguilla)-Vibrio vulnificus interaction in the gills: Role of the RtxA13 toxin.</title>
        <authorList>
            <person name="Callol A."/>
            <person name="Pajuelo D."/>
            <person name="Ebbesson L."/>
            <person name="Teles M."/>
            <person name="MacKenzie S."/>
            <person name="Amaro C."/>
        </authorList>
    </citation>
    <scope>NUCLEOTIDE SEQUENCE</scope>
</reference>
<sequence>MSLHCRAGLKCPSKPGVKLVMINLCKRSLSTFCPI</sequence>
<name>A0A0E9XSL2_ANGAN</name>
<proteinExistence type="predicted"/>
<accession>A0A0E9XSL2</accession>